<dbReference type="Proteomes" id="UP001274830">
    <property type="component" value="Unassembled WGS sequence"/>
</dbReference>
<evidence type="ECO:0000256" key="1">
    <source>
        <dbReference type="ARBA" id="ARBA00006484"/>
    </source>
</evidence>
<proteinExistence type="inferred from homology"/>
<dbReference type="PRINTS" id="PR00080">
    <property type="entry name" value="SDRFAMILY"/>
</dbReference>
<accession>A0AAE0TM30</accession>
<evidence type="ECO:0000313" key="5">
    <source>
        <dbReference type="EMBL" id="KAK3669287.1"/>
    </source>
</evidence>
<dbReference type="InterPro" id="IPR002347">
    <property type="entry name" value="SDR_fam"/>
</dbReference>
<dbReference type="InterPro" id="IPR057326">
    <property type="entry name" value="KR_dom"/>
</dbReference>
<comment type="caution">
    <text evidence="5">The sequence shown here is derived from an EMBL/GenBank/DDBJ whole genome shotgun (WGS) entry which is preliminary data.</text>
</comment>
<dbReference type="EMBL" id="JAUTXT010000092">
    <property type="protein sequence ID" value="KAK3669287.1"/>
    <property type="molecule type" value="Genomic_DNA"/>
</dbReference>
<dbReference type="AlphaFoldDB" id="A0AAE0TM30"/>
<protein>
    <recommendedName>
        <fullName evidence="4">Ketoreductase domain-containing protein</fullName>
    </recommendedName>
</protein>
<dbReference type="PROSITE" id="PS00061">
    <property type="entry name" value="ADH_SHORT"/>
    <property type="match status" value="1"/>
</dbReference>
<dbReference type="PRINTS" id="PR00081">
    <property type="entry name" value="GDHRDH"/>
</dbReference>
<dbReference type="Pfam" id="PF13561">
    <property type="entry name" value="adh_short_C2"/>
    <property type="match status" value="1"/>
</dbReference>
<sequence length="320" mass="34786">MFRRTFSSLALRRVFITPRSLPQRQSILRPLSVDALEQSRKPLSRKAVDSYLTSNVLDLLSLKGRTVVITGAGRGIGLALAFAVAEAGGKVAIVDAADAPHEHYAKLQDICEEVRYYKSDVTDYERLEATFADIAKDFGRIDGIVTAAGICPDEPFLERKPQSVKRTFEINSLGTYYSAQLAARQMLKQPKLTPTSNAGSIVFIASIAAHTASLGQYTSDYCSSKGAVLSLSRQLSVELARPGIRVNCISPGYIVTDMVLDIADSRPRLSDIFVSEPPMKRMGDRTELKGAAVYLLSQASSYMTGGELLITGGMHAGRTE</sequence>
<evidence type="ECO:0000256" key="2">
    <source>
        <dbReference type="ARBA" id="ARBA00022857"/>
    </source>
</evidence>
<evidence type="ECO:0000256" key="3">
    <source>
        <dbReference type="ARBA" id="ARBA00023002"/>
    </source>
</evidence>
<reference evidence="5" key="1">
    <citation type="submission" date="2023-07" db="EMBL/GenBank/DDBJ databases">
        <title>Black Yeasts Isolated from many extreme environments.</title>
        <authorList>
            <person name="Coleine C."/>
            <person name="Stajich J.E."/>
            <person name="Selbmann L."/>
        </authorList>
    </citation>
    <scope>NUCLEOTIDE SEQUENCE</scope>
    <source>
        <strain evidence="5">CCFEE 5485</strain>
    </source>
</reference>
<keyword evidence="2" id="KW-0521">NADP</keyword>
<dbReference type="FunFam" id="3.40.50.720:FF:000084">
    <property type="entry name" value="Short-chain dehydrogenase reductase"/>
    <property type="match status" value="1"/>
</dbReference>
<feature type="domain" description="Ketoreductase" evidence="4">
    <location>
        <begin position="65"/>
        <end position="252"/>
    </location>
</feature>
<dbReference type="InterPro" id="IPR036291">
    <property type="entry name" value="NAD(P)-bd_dom_sf"/>
</dbReference>
<dbReference type="Gene3D" id="3.40.50.720">
    <property type="entry name" value="NAD(P)-binding Rossmann-like Domain"/>
    <property type="match status" value="1"/>
</dbReference>
<name>A0AAE0TM30_9PEZI</name>
<dbReference type="GO" id="GO:0016616">
    <property type="term" value="F:oxidoreductase activity, acting on the CH-OH group of donors, NAD or NADP as acceptor"/>
    <property type="evidence" value="ECO:0007669"/>
    <property type="project" value="UniProtKB-ARBA"/>
</dbReference>
<dbReference type="SUPFAM" id="SSF51735">
    <property type="entry name" value="NAD(P)-binding Rossmann-fold domains"/>
    <property type="match status" value="1"/>
</dbReference>
<keyword evidence="6" id="KW-1185">Reference proteome</keyword>
<gene>
    <name evidence="5" type="ORF">LTR78_010825</name>
</gene>
<evidence type="ECO:0000259" key="4">
    <source>
        <dbReference type="SMART" id="SM00822"/>
    </source>
</evidence>
<dbReference type="PANTHER" id="PTHR43008:SF4">
    <property type="entry name" value="CHAIN DEHYDROGENASE, PUTATIVE (AFU_ORTHOLOGUE AFUA_4G08710)-RELATED"/>
    <property type="match status" value="1"/>
</dbReference>
<dbReference type="SMART" id="SM00822">
    <property type="entry name" value="PKS_KR"/>
    <property type="match status" value="1"/>
</dbReference>
<dbReference type="InterPro" id="IPR020904">
    <property type="entry name" value="Sc_DH/Rdtase_CS"/>
</dbReference>
<evidence type="ECO:0000313" key="6">
    <source>
        <dbReference type="Proteomes" id="UP001274830"/>
    </source>
</evidence>
<dbReference type="GO" id="GO:0050664">
    <property type="term" value="F:oxidoreductase activity, acting on NAD(P)H, oxygen as acceptor"/>
    <property type="evidence" value="ECO:0007669"/>
    <property type="project" value="TreeGrafter"/>
</dbReference>
<comment type="similarity">
    <text evidence="1">Belongs to the short-chain dehydrogenases/reductases (SDR) family.</text>
</comment>
<dbReference type="PANTHER" id="PTHR43008">
    <property type="entry name" value="BENZIL REDUCTASE"/>
    <property type="match status" value="1"/>
</dbReference>
<organism evidence="5 6">
    <name type="scientific">Recurvomyces mirabilis</name>
    <dbReference type="NCBI Taxonomy" id="574656"/>
    <lineage>
        <taxon>Eukaryota</taxon>
        <taxon>Fungi</taxon>
        <taxon>Dikarya</taxon>
        <taxon>Ascomycota</taxon>
        <taxon>Pezizomycotina</taxon>
        <taxon>Dothideomycetes</taxon>
        <taxon>Dothideomycetidae</taxon>
        <taxon>Mycosphaerellales</taxon>
        <taxon>Teratosphaeriaceae</taxon>
        <taxon>Recurvomyces</taxon>
    </lineage>
</organism>
<keyword evidence="3" id="KW-0560">Oxidoreductase</keyword>